<proteinExistence type="predicted"/>
<evidence type="ECO:0000313" key="3">
    <source>
        <dbReference type="EMBL" id="KAH7972840.1"/>
    </source>
</evidence>
<reference evidence="3" key="1">
    <citation type="journal article" date="2020" name="Cell">
        <title>Large-Scale Comparative Analyses of Tick Genomes Elucidate Their Genetic Diversity and Vector Capacities.</title>
        <authorList>
            <consortium name="Tick Genome and Microbiome Consortium (TIGMIC)"/>
            <person name="Jia N."/>
            <person name="Wang J."/>
            <person name="Shi W."/>
            <person name="Du L."/>
            <person name="Sun Y."/>
            <person name="Zhan W."/>
            <person name="Jiang J.F."/>
            <person name="Wang Q."/>
            <person name="Zhang B."/>
            <person name="Ji P."/>
            <person name="Bell-Sakyi L."/>
            <person name="Cui X.M."/>
            <person name="Yuan T.T."/>
            <person name="Jiang B.G."/>
            <person name="Yang W.F."/>
            <person name="Lam T.T."/>
            <person name="Chang Q.C."/>
            <person name="Ding S.J."/>
            <person name="Wang X.J."/>
            <person name="Zhu J.G."/>
            <person name="Ruan X.D."/>
            <person name="Zhao L."/>
            <person name="Wei J.T."/>
            <person name="Ye R.Z."/>
            <person name="Que T.C."/>
            <person name="Du C.H."/>
            <person name="Zhou Y.H."/>
            <person name="Cheng J.X."/>
            <person name="Dai P.F."/>
            <person name="Guo W.B."/>
            <person name="Han X.H."/>
            <person name="Huang E.J."/>
            <person name="Li L.F."/>
            <person name="Wei W."/>
            <person name="Gao Y.C."/>
            <person name="Liu J.Z."/>
            <person name="Shao H.Z."/>
            <person name="Wang X."/>
            <person name="Wang C.C."/>
            <person name="Yang T.C."/>
            <person name="Huo Q.B."/>
            <person name="Li W."/>
            <person name="Chen H.Y."/>
            <person name="Chen S.E."/>
            <person name="Zhou L.G."/>
            <person name="Ni X.B."/>
            <person name="Tian J.H."/>
            <person name="Sheng Y."/>
            <person name="Liu T."/>
            <person name="Pan Y.S."/>
            <person name="Xia L.Y."/>
            <person name="Li J."/>
            <person name="Zhao F."/>
            <person name="Cao W.C."/>
        </authorList>
    </citation>
    <scope>NUCLEOTIDE SEQUENCE</scope>
    <source>
        <strain evidence="3">Rsan-2018</strain>
    </source>
</reference>
<evidence type="ECO:0000256" key="1">
    <source>
        <dbReference type="SAM" id="MobiDB-lite"/>
    </source>
</evidence>
<dbReference type="Pfam" id="PF10283">
    <property type="entry name" value="zf-CCHH"/>
    <property type="match status" value="1"/>
</dbReference>
<feature type="compositionally biased region" description="Low complexity" evidence="1">
    <location>
        <begin position="142"/>
        <end position="160"/>
    </location>
</feature>
<feature type="region of interest" description="Disordered" evidence="1">
    <location>
        <begin position="116"/>
        <end position="229"/>
    </location>
</feature>
<feature type="compositionally biased region" description="Basic and acidic residues" evidence="1">
    <location>
        <begin position="168"/>
        <end position="178"/>
    </location>
</feature>
<dbReference type="InterPro" id="IPR019406">
    <property type="entry name" value="APLF_PBZ"/>
</dbReference>
<feature type="region of interest" description="Disordered" evidence="1">
    <location>
        <begin position="67"/>
        <end position="99"/>
    </location>
</feature>
<comment type="caution">
    <text evidence="3">The sequence shown here is derived from an EMBL/GenBank/DDBJ whole genome shotgun (WGS) entry which is preliminary data.</text>
</comment>
<feature type="domain" description="PBZ-type" evidence="2">
    <location>
        <begin position="173"/>
        <end position="194"/>
    </location>
</feature>
<evidence type="ECO:0000313" key="4">
    <source>
        <dbReference type="Proteomes" id="UP000821837"/>
    </source>
</evidence>
<reference evidence="3" key="2">
    <citation type="submission" date="2021-09" db="EMBL/GenBank/DDBJ databases">
        <authorList>
            <person name="Jia N."/>
            <person name="Wang J."/>
            <person name="Shi W."/>
            <person name="Du L."/>
            <person name="Sun Y."/>
            <person name="Zhan W."/>
            <person name="Jiang J."/>
            <person name="Wang Q."/>
            <person name="Zhang B."/>
            <person name="Ji P."/>
            <person name="Sakyi L.B."/>
            <person name="Cui X."/>
            <person name="Yuan T."/>
            <person name="Jiang B."/>
            <person name="Yang W."/>
            <person name="Lam T.T.-Y."/>
            <person name="Chang Q."/>
            <person name="Ding S."/>
            <person name="Wang X."/>
            <person name="Zhu J."/>
            <person name="Ruan X."/>
            <person name="Zhao L."/>
            <person name="Wei J."/>
            <person name="Que T."/>
            <person name="Du C."/>
            <person name="Cheng J."/>
            <person name="Dai P."/>
            <person name="Han X."/>
            <person name="Huang E."/>
            <person name="Gao Y."/>
            <person name="Liu J."/>
            <person name="Shao H."/>
            <person name="Ye R."/>
            <person name="Li L."/>
            <person name="Wei W."/>
            <person name="Wang X."/>
            <person name="Wang C."/>
            <person name="Huo Q."/>
            <person name="Li W."/>
            <person name="Guo W."/>
            <person name="Chen H."/>
            <person name="Chen S."/>
            <person name="Zhou L."/>
            <person name="Zhou L."/>
            <person name="Ni X."/>
            <person name="Tian J."/>
            <person name="Zhou Y."/>
            <person name="Sheng Y."/>
            <person name="Liu T."/>
            <person name="Pan Y."/>
            <person name="Xia L."/>
            <person name="Li J."/>
            <person name="Zhao F."/>
            <person name="Cao W."/>
        </authorList>
    </citation>
    <scope>NUCLEOTIDE SEQUENCE</scope>
    <source>
        <strain evidence="3">Rsan-2018</strain>
        <tissue evidence="3">Larvae</tissue>
    </source>
</reference>
<dbReference type="EMBL" id="JABSTV010001247">
    <property type="protein sequence ID" value="KAH7972840.1"/>
    <property type="molecule type" value="Genomic_DNA"/>
</dbReference>
<organism evidence="3 4">
    <name type="scientific">Rhipicephalus sanguineus</name>
    <name type="common">Brown dog tick</name>
    <name type="synonym">Ixodes sanguineus</name>
    <dbReference type="NCBI Taxonomy" id="34632"/>
    <lineage>
        <taxon>Eukaryota</taxon>
        <taxon>Metazoa</taxon>
        <taxon>Ecdysozoa</taxon>
        <taxon>Arthropoda</taxon>
        <taxon>Chelicerata</taxon>
        <taxon>Arachnida</taxon>
        <taxon>Acari</taxon>
        <taxon>Parasitiformes</taxon>
        <taxon>Ixodida</taxon>
        <taxon>Ixodoidea</taxon>
        <taxon>Ixodidae</taxon>
        <taxon>Rhipicephalinae</taxon>
        <taxon>Rhipicephalus</taxon>
        <taxon>Rhipicephalus</taxon>
    </lineage>
</organism>
<accession>A0A9D4T634</accession>
<dbReference type="Proteomes" id="UP000821837">
    <property type="component" value="Chromosome 11"/>
</dbReference>
<dbReference type="AlphaFoldDB" id="A0A9D4T634"/>
<gene>
    <name evidence="3" type="ORF">HPB52_017917</name>
</gene>
<protein>
    <recommendedName>
        <fullName evidence="2">PBZ-type domain-containing protein</fullName>
    </recommendedName>
</protein>
<sequence length="229" mass="25299">MVLLDGSCKKLAEARIWIHTPYLIGEVTALCMSNPIYDLVLGNLPGAREPHEPDPDWEYPDWTAKVNAARRAPSSRKRSSRVSVDTRKNRDLSSPSNFSKCGQQCVARKDMVEKGAGGLANKNDDGESKSSTRSTTQRLLGSAARVTTTATSSKATNDSAMVGGGQRRQPEKRQECKYGRKGFRRNAQHLKQFSRPKVTFYEGSLGDDEARDEKEPKDHADGRNIASSQ</sequence>
<name>A0A9D4T634_RHISA</name>
<evidence type="ECO:0000259" key="2">
    <source>
        <dbReference type="Pfam" id="PF10283"/>
    </source>
</evidence>
<feature type="compositionally biased region" description="Basic and acidic residues" evidence="1">
    <location>
        <begin position="211"/>
        <end position="222"/>
    </location>
</feature>
<keyword evidence="4" id="KW-1185">Reference proteome</keyword>
<feature type="compositionally biased region" description="Basic residues" evidence="1">
    <location>
        <begin position="179"/>
        <end position="194"/>
    </location>
</feature>